<dbReference type="InterPro" id="IPR046529">
    <property type="entry name" value="DUF6594"/>
</dbReference>
<accession>A0A2J6SRN8</accession>
<feature type="region of interest" description="Disordered" evidence="1">
    <location>
        <begin position="28"/>
        <end position="49"/>
    </location>
</feature>
<name>A0A2J6SRN8_9HELO</name>
<dbReference type="AlphaFoldDB" id="A0A2J6SRN8"/>
<dbReference type="Proteomes" id="UP000235371">
    <property type="component" value="Unassembled WGS sequence"/>
</dbReference>
<keyword evidence="2" id="KW-0812">Transmembrane</keyword>
<dbReference type="Pfam" id="PF20237">
    <property type="entry name" value="DUF6594"/>
    <property type="match status" value="1"/>
</dbReference>
<proteinExistence type="predicted"/>
<gene>
    <name evidence="4" type="ORF">K444DRAFT_571426</name>
</gene>
<evidence type="ECO:0000313" key="4">
    <source>
        <dbReference type="EMBL" id="PMD53446.1"/>
    </source>
</evidence>
<dbReference type="InParanoid" id="A0A2J6SRN8"/>
<evidence type="ECO:0000256" key="1">
    <source>
        <dbReference type="SAM" id="MobiDB-lite"/>
    </source>
</evidence>
<feature type="domain" description="DUF6594" evidence="3">
    <location>
        <begin position="115"/>
        <end position="327"/>
    </location>
</feature>
<dbReference type="EMBL" id="KZ613872">
    <property type="protein sequence ID" value="PMD53446.1"/>
    <property type="molecule type" value="Genomic_DNA"/>
</dbReference>
<keyword evidence="2" id="KW-1133">Transmembrane helix</keyword>
<reference evidence="4 5" key="1">
    <citation type="submission" date="2016-04" db="EMBL/GenBank/DDBJ databases">
        <title>A degradative enzymes factory behind the ericoid mycorrhizal symbiosis.</title>
        <authorList>
            <consortium name="DOE Joint Genome Institute"/>
            <person name="Martino E."/>
            <person name="Morin E."/>
            <person name="Grelet G."/>
            <person name="Kuo A."/>
            <person name="Kohler A."/>
            <person name="Daghino S."/>
            <person name="Barry K."/>
            <person name="Choi C."/>
            <person name="Cichocki N."/>
            <person name="Clum A."/>
            <person name="Copeland A."/>
            <person name="Hainaut M."/>
            <person name="Haridas S."/>
            <person name="Labutti K."/>
            <person name="Lindquist E."/>
            <person name="Lipzen A."/>
            <person name="Khouja H.-R."/>
            <person name="Murat C."/>
            <person name="Ohm R."/>
            <person name="Olson A."/>
            <person name="Spatafora J."/>
            <person name="Veneault-Fourrey C."/>
            <person name="Henrissat B."/>
            <person name="Grigoriev I."/>
            <person name="Martin F."/>
            <person name="Perotto S."/>
        </authorList>
    </citation>
    <scope>NUCLEOTIDE SEQUENCE [LARGE SCALE GENOMIC DNA]</scope>
    <source>
        <strain evidence="4 5">E</strain>
    </source>
</reference>
<protein>
    <recommendedName>
        <fullName evidence="3">DUF6594 domain-containing protein</fullName>
    </recommendedName>
</protein>
<evidence type="ECO:0000256" key="2">
    <source>
        <dbReference type="SAM" id="Phobius"/>
    </source>
</evidence>
<keyword evidence="5" id="KW-1185">Reference proteome</keyword>
<dbReference type="OrthoDB" id="5342093at2759"/>
<sequence>MIEIRRTCNLSGTLGAQAADIDLEKANGISGERPYSSSSESTWESQNDIWSFPNSPTGERIVVDEDSDEESVQVQEPTSHTNRFLRAITPRYFTKPSFRPFRSIARKLERCGDGYPYLATFLDSDENFMIYRRFGFLHARLLLQKQDELRIMEEELDQMDQRDKVHNTKALQCRMEDVERQDRVVGETRQALLSRIENTILIYDELLLKAQQLAASNRPPERDYNSVANFVHDKKPLMQGDDDFIYHKGDLITLRPRRGRAWLDAAVEKILKLFPRTAVKYVFCSKETSAKTTDVSTFLDIKPRVNRIVSFAVMIMVLTLLVVTMSTDILQYSKIPDTNDYEEDYSSAALKLWVIVTLPFTALTFLAWWVLYWWAYRKQHVKAMIEKRERMNKGGLVNIV</sequence>
<dbReference type="PANTHER" id="PTHR34502:SF3">
    <property type="entry name" value="DUF6594 DOMAIN-CONTAINING PROTEIN"/>
    <property type="match status" value="1"/>
</dbReference>
<dbReference type="RefSeq" id="XP_024730350.1">
    <property type="nucleotide sequence ID" value="XM_024877316.1"/>
</dbReference>
<feature type="compositionally biased region" description="Low complexity" evidence="1">
    <location>
        <begin position="30"/>
        <end position="45"/>
    </location>
</feature>
<evidence type="ECO:0000259" key="3">
    <source>
        <dbReference type="Pfam" id="PF20237"/>
    </source>
</evidence>
<evidence type="ECO:0000313" key="5">
    <source>
        <dbReference type="Proteomes" id="UP000235371"/>
    </source>
</evidence>
<dbReference type="GeneID" id="36585393"/>
<dbReference type="PANTHER" id="PTHR34502">
    <property type="entry name" value="DUF6594 DOMAIN-CONTAINING PROTEIN-RELATED"/>
    <property type="match status" value="1"/>
</dbReference>
<feature type="transmembrane region" description="Helical" evidence="2">
    <location>
        <begin position="352"/>
        <end position="375"/>
    </location>
</feature>
<feature type="transmembrane region" description="Helical" evidence="2">
    <location>
        <begin position="308"/>
        <end position="332"/>
    </location>
</feature>
<organism evidence="4 5">
    <name type="scientific">Hyaloscypha bicolor E</name>
    <dbReference type="NCBI Taxonomy" id="1095630"/>
    <lineage>
        <taxon>Eukaryota</taxon>
        <taxon>Fungi</taxon>
        <taxon>Dikarya</taxon>
        <taxon>Ascomycota</taxon>
        <taxon>Pezizomycotina</taxon>
        <taxon>Leotiomycetes</taxon>
        <taxon>Helotiales</taxon>
        <taxon>Hyaloscyphaceae</taxon>
        <taxon>Hyaloscypha</taxon>
        <taxon>Hyaloscypha bicolor</taxon>
    </lineage>
</organism>
<dbReference type="STRING" id="1095630.A0A2J6SRN8"/>
<keyword evidence="2" id="KW-0472">Membrane</keyword>